<comment type="function">
    <text evidence="14">Cell wall formation.</text>
</comment>
<dbReference type="GO" id="GO:0005524">
    <property type="term" value="F:ATP binding"/>
    <property type="evidence" value="ECO:0007669"/>
    <property type="project" value="UniProtKB-UniRule"/>
</dbReference>
<dbReference type="EC" id="6.3.2.4" evidence="14"/>
<dbReference type="GO" id="GO:0046872">
    <property type="term" value="F:metal ion binding"/>
    <property type="evidence" value="ECO:0007669"/>
    <property type="project" value="UniProtKB-KW"/>
</dbReference>
<dbReference type="NCBIfam" id="NF002378">
    <property type="entry name" value="PRK01372.1"/>
    <property type="match status" value="1"/>
</dbReference>
<evidence type="ECO:0000256" key="2">
    <source>
        <dbReference type="ARBA" id="ARBA00004496"/>
    </source>
</evidence>
<dbReference type="Pfam" id="PF07478">
    <property type="entry name" value="Dala_Dala_lig_C"/>
    <property type="match status" value="1"/>
</dbReference>
<evidence type="ECO:0000256" key="12">
    <source>
        <dbReference type="ARBA" id="ARBA00023211"/>
    </source>
</evidence>
<dbReference type="Gene3D" id="3.40.50.20">
    <property type="match status" value="1"/>
</dbReference>
<keyword evidence="11 14" id="KW-0573">Peptidoglycan synthesis</keyword>
<dbReference type="SUPFAM" id="SSF52440">
    <property type="entry name" value="PreATP-grasp domain"/>
    <property type="match status" value="1"/>
</dbReference>
<keyword evidence="5 14" id="KW-0436">Ligase</keyword>
<comment type="catalytic activity">
    <reaction evidence="14">
        <text>2 D-alanine + ATP = D-alanyl-D-alanine + ADP + phosphate + H(+)</text>
        <dbReference type="Rhea" id="RHEA:11224"/>
        <dbReference type="ChEBI" id="CHEBI:15378"/>
        <dbReference type="ChEBI" id="CHEBI:30616"/>
        <dbReference type="ChEBI" id="CHEBI:43474"/>
        <dbReference type="ChEBI" id="CHEBI:57416"/>
        <dbReference type="ChEBI" id="CHEBI:57822"/>
        <dbReference type="ChEBI" id="CHEBI:456216"/>
        <dbReference type="EC" id="6.3.2.4"/>
    </reaction>
</comment>
<dbReference type="EMBL" id="FOOE01000008">
    <property type="protein sequence ID" value="SFF73676.1"/>
    <property type="molecule type" value="Genomic_DNA"/>
</dbReference>
<evidence type="ECO:0000256" key="11">
    <source>
        <dbReference type="ARBA" id="ARBA00022984"/>
    </source>
</evidence>
<name>A0A1I2L9A4_9CLOT</name>
<dbReference type="GO" id="GO:0071555">
    <property type="term" value="P:cell wall organization"/>
    <property type="evidence" value="ECO:0007669"/>
    <property type="project" value="UniProtKB-KW"/>
</dbReference>
<proteinExistence type="inferred from homology"/>
<dbReference type="FunFam" id="3.40.50.20:FF:000031">
    <property type="entry name" value="D-alanine--D-alanine ligase"/>
    <property type="match status" value="1"/>
</dbReference>
<dbReference type="PIRSF" id="PIRSF039102">
    <property type="entry name" value="Ddl/VanB"/>
    <property type="match status" value="1"/>
</dbReference>
<dbReference type="eggNOG" id="COG1181">
    <property type="taxonomic scope" value="Bacteria"/>
</dbReference>
<evidence type="ECO:0000256" key="9">
    <source>
        <dbReference type="ARBA" id="ARBA00022842"/>
    </source>
</evidence>
<dbReference type="AlphaFoldDB" id="A0A1I2L9A4"/>
<dbReference type="GO" id="GO:0005737">
    <property type="term" value="C:cytoplasm"/>
    <property type="evidence" value="ECO:0007669"/>
    <property type="project" value="UniProtKB-SubCell"/>
</dbReference>
<keyword evidence="9 16" id="KW-0460">Magnesium</keyword>
<keyword evidence="8 17" id="KW-0067">ATP-binding</keyword>
<dbReference type="InterPro" id="IPR013815">
    <property type="entry name" value="ATP_grasp_subdomain_1"/>
</dbReference>
<keyword evidence="20" id="KW-1185">Reference proteome</keyword>
<feature type="active site" evidence="15">
    <location>
        <position position="272"/>
    </location>
</feature>
<comment type="similarity">
    <text evidence="3 14">Belongs to the D-alanine--D-alanine ligase family.</text>
</comment>
<dbReference type="InterPro" id="IPR011127">
    <property type="entry name" value="Dala_Dala_lig_N"/>
</dbReference>
<dbReference type="InterPro" id="IPR000291">
    <property type="entry name" value="D-Ala_lig_Van_CS"/>
</dbReference>
<dbReference type="PANTHER" id="PTHR23132">
    <property type="entry name" value="D-ALANINE--D-ALANINE LIGASE"/>
    <property type="match status" value="1"/>
</dbReference>
<dbReference type="Proteomes" id="UP000182135">
    <property type="component" value="Unassembled WGS sequence"/>
</dbReference>
<dbReference type="GO" id="GO:0008360">
    <property type="term" value="P:regulation of cell shape"/>
    <property type="evidence" value="ECO:0007669"/>
    <property type="project" value="UniProtKB-KW"/>
</dbReference>
<dbReference type="InterPro" id="IPR005905">
    <property type="entry name" value="D_ala_D_ala"/>
</dbReference>
<dbReference type="HAMAP" id="MF_00047">
    <property type="entry name" value="Dala_Dala_lig"/>
    <property type="match status" value="1"/>
</dbReference>
<sequence>MKIGVLMGGISSEREVSLKSGEEVFNNLDREKYEVEKIIIDKKMDVLEKCKDIDLAFLALHGEFGEDGSVQNLLETMGIPYTGAGMLCSAICMSKDASKRMLKSEGILTPNWYTARRGQEIEYDVIEKIGYPMFAKPNCGGSSVATFKVTNREELVHSIEEGFKWDEEVIIEEFIKGEEITSFIMNGEVYPTIRITANKGDFFDFASKYDDGGASEDIIYYPADVQEMINDITKKCYRLFNCQVYVRIDMILREGKAYVLELNTLPGMTKNSLIPKSANAKGLSYSGLLDKIVEYSVRVRGCSRI</sequence>
<evidence type="ECO:0000256" key="8">
    <source>
        <dbReference type="ARBA" id="ARBA00022840"/>
    </source>
</evidence>
<dbReference type="InterPro" id="IPR011095">
    <property type="entry name" value="Dala_Dala_lig_C"/>
</dbReference>
<dbReference type="InterPro" id="IPR016185">
    <property type="entry name" value="PreATP-grasp_dom_sf"/>
</dbReference>
<feature type="active site" evidence="15">
    <location>
        <position position="142"/>
    </location>
</feature>
<dbReference type="RefSeq" id="WP_074845225.1">
    <property type="nucleotide sequence ID" value="NZ_FOOE01000008.1"/>
</dbReference>
<feature type="binding site" evidence="16">
    <location>
        <position position="261"/>
    </location>
    <ligand>
        <name>Mg(2+)</name>
        <dbReference type="ChEBI" id="CHEBI:18420"/>
        <label>2</label>
    </ligand>
</feature>
<comment type="cofactor">
    <cofactor evidence="1">
        <name>Mn(2+)</name>
        <dbReference type="ChEBI" id="CHEBI:29035"/>
    </cofactor>
</comment>
<evidence type="ECO:0000256" key="4">
    <source>
        <dbReference type="ARBA" id="ARBA00022490"/>
    </source>
</evidence>
<evidence type="ECO:0000256" key="17">
    <source>
        <dbReference type="PROSITE-ProRule" id="PRU00409"/>
    </source>
</evidence>
<organism evidence="19 20">
    <name type="scientific">Clostridium cadaveris</name>
    <dbReference type="NCBI Taxonomy" id="1529"/>
    <lineage>
        <taxon>Bacteria</taxon>
        <taxon>Bacillati</taxon>
        <taxon>Bacillota</taxon>
        <taxon>Clostridia</taxon>
        <taxon>Eubacteriales</taxon>
        <taxon>Clostridiaceae</taxon>
        <taxon>Clostridium</taxon>
    </lineage>
</organism>
<feature type="binding site" evidence="16">
    <location>
        <position position="263"/>
    </location>
    <ligand>
        <name>Mg(2+)</name>
        <dbReference type="ChEBI" id="CHEBI:18420"/>
        <label>2</label>
    </ligand>
</feature>
<dbReference type="PROSITE" id="PS00844">
    <property type="entry name" value="DALA_DALA_LIGASE_2"/>
    <property type="match status" value="1"/>
</dbReference>
<gene>
    <name evidence="14" type="primary">ddl</name>
    <name evidence="19" type="ORF">SAMN04487885_108126</name>
</gene>
<feature type="domain" description="ATP-grasp" evidence="18">
    <location>
        <begin position="99"/>
        <end position="294"/>
    </location>
</feature>
<dbReference type="STRING" id="1529.SAMN04487885_108126"/>
<evidence type="ECO:0000256" key="13">
    <source>
        <dbReference type="ARBA" id="ARBA00023316"/>
    </source>
</evidence>
<evidence type="ECO:0000256" key="16">
    <source>
        <dbReference type="PIRSR" id="PIRSR039102-3"/>
    </source>
</evidence>
<keyword evidence="10 14" id="KW-0133">Cell shape</keyword>
<feature type="active site" evidence="15">
    <location>
        <position position="13"/>
    </location>
</feature>
<keyword evidence="4 14" id="KW-0963">Cytoplasm</keyword>
<evidence type="ECO:0000256" key="3">
    <source>
        <dbReference type="ARBA" id="ARBA00010871"/>
    </source>
</evidence>
<evidence type="ECO:0000256" key="7">
    <source>
        <dbReference type="ARBA" id="ARBA00022741"/>
    </source>
</evidence>
<dbReference type="Pfam" id="PF01820">
    <property type="entry name" value="Dala_Dala_lig_N"/>
    <property type="match status" value="2"/>
</dbReference>
<evidence type="ECO:0000256" key="15">
    <source>
        <dbReference type="PIRSR" id="PIRSR039102-1"/>
    </source>
</evidence>
<evidence type="ECO:0000256" key="6">
    <source>
        <dbReference type="ARBA" id="ARBA00022723"/>
    </source>
</evidence>
<dbReference type="NCBIfam" id="TIGR01205">
    <property type="entry name" value="D_ala_D_alaTIGR"/>
    <property type="match status" value="1"/>
</dbReference>
<protein>
    <recommendedName>
        <fullName evidence="14">D-alanine--D-alanine ligase</fullName>
        <ecNumber evidence="14">6.3.2.4</ecNumber>
    </recommendedName>
    <alternativeName>
        <fullName evidence="14">D-Ala-D-Ala ligase</fullName>
    </alternativeName>
    <alternativeName>
        <fullName evidence="14">D-alanylalanine synthetase</fullName>
    </alternativeName>
</protein>
<feature type="binding site" evidence="16">
    <location>
        <position position="249"/>
    </location>
    <ligand>
        <name>Mg(2+)</name>
        <dbReference type="ChEBI" id="CHEBI:18420"/>
        <label>1</label>
    </ligand>
</feature>
<evidence type="ECO:0000313" key="20">
    <source>
        <dbReference type="Proteomes" id="UP000182135"/>
    </source>
</evidence>
<comment type="cofactor">
    <cofactor evidence="16">
        <name>Mg(2+)</name>
        <dbReference type="ChEBI" id="CHEBI:18420"/>
    </cofactor>
    <cofactor evidence="16">
        <name>Mn(2+)</name>
        <dbReference type="ChEBI" id="CHEBI:29035"/>
    </cofactor>
    <text evidence="16">Binds 2 magnesium or manganese ions per subunit.</text>
</comment>
<dbReference type="PROSITE" id="PS50975">
    <property type="entry name" value="ATP_GRASP"/>
    <property type="match status" value="1"/>
</dbReference>
<keyword evidence="7 17" id="KW-0547">Nucleotide-binding</keyword>
<feature type="binding site" evidence="16">
    <location>
        <position position="261"/>
    </location>
    <ligand>
        <name>Mg(2+)</name>
        <dbReference type="ChEBI" id="CHEBI:18420"/>
        <label>1</label>
    </ligand>
</feature>
<evidence type="ECO:0000256" key="10">
    <source>
        <dbReference type="ARBA" id="ARBA00022960"/>
    </source>
</evidence>
<reference evidence="19 20" key="1">
    <citation type="submission" date="2016-10" db="EMBL/GenBank/DDBJ databases">
        <authorList>
            <person name="de Groot N.N."/>
        </authorList>
    </citation>
    <scope>NUCLEOTIDE SEQUENCE [LARGE SCALE GENOMIC DNA]</scope>
    <source>
        <strain evidence="19 20">NLAE-zl-G419</strain>
    </source>
</reference>
<dbReference type="PANTHER" id="PTHR23132:SF23">
    <property type="entry name" value="D-ALANINE--D-ALANINE LIGASE B"/>
    <property type="match status" value="1"/>
</dbReference>
<evidence type="ECO:0000256" key="5">
    <source>
        <dbReference type="ARBA" id="ARBA00022598"/>
    </source>
</evidence>
<keyword evidence="6 16" id="KW-0479">Metal-binding</keyword>
<dbReference type="GO" id="GO:0008716">
    <property type="term" value="F:D-alanine-D-alanine ligase activity"/>
    <property type="evidence" value="ECO:0007669"/>
    <property type="project" value="UniProtKB-UniRule"/>
</dbReference>
<dbReference type="GO" id="GO:0009252">
    <property type="term" value="P:peptidoglycan biosynthetic process"/>
    <property type="evidence" value="ECO:0007669"/>
    <property type="project" value="UniProtKB-UniRule"/>
</dbReference>
<comment type="pathway">
    <text evidence="14">Cell wall biogenesis; peptidoglycan biosynthesis.</text>
</comment>
<evidence type="ECO:0000313" key="19">
    <source>
        <dbReference type="EMBL" id="SFF73676.1"/>
    </source>
</evidence>
<keyword evidence="13 14" id="KW-0961">Cell wall biogenesis/degradation</keyword>
<dbReference type="InterPro" id="IPR011761">
    <property type="entry name" value="ATP-grasp"/>
</dbReference>
<dbReference type="UniPathway" id="UPA00219"/>
<accession>A0A1I2L9A4</accession>
<evidence type="ECO:0000256" key="14">
    <source>
        <dbReference type="HAMAP-Rule" id="MF_00047"/>
    </source>
</evidence>
<dbReference type="Gene3D" id="3.30.470.20">
    <property type="entry name" value="ATP-grasp fold, B domain"/>
    <property type="match status" value="1"/>
</dbReference>
<evidence type="ECO:0000259" key="18">
    <source>
        <dbReference type="PROSITE" id="PS50975"/>
    </source>
</evidence>
<comment type="subcellular location">
    <subcellularLocation>
        <location evidence="2 14">Cytoplasm</location>
    </subcellularLocation>
</comment>
<dbReference type="Gene3D" id="3.30.1490.20">
    <property type="entry name" value="ATP-grasp fold, A domain"/>
    <property type="match status" value="1"/>
</dbReference>
<dbReference type="SUPFAM" id="SSF56059">
    <property type="entry name" value="Glutathione synthetase ATP-binding domain-like"/>
    <property type="match status" value="1"/>
</dbReference>
<evidence type="ECO:0000256" key="1">
    <source>
        <dbReference type="ARBA" id="ARBA00001936"/>
    </source>
</evidence>
<dbReference type="OrthoDB" id="9813261at2"/>
<keyword evidence="12 16" id="KW-0464">Manganese</keyword>